<dbReference type="InterPro" id="IPR018062">
    <property type="entry name" value="HTH_AraC-typ_CS"/>
</dbReference>
<keyword evidence="3" id="KW-0804">Transcription</keyword>
<evidence type="ECO:0000259" key="4">
    <source>
        <dbReference type="PROSITE" id="PS01124"/>
    </source>
</evidence>
<sequence>MTGELEEGMLRRALWTAYSDDTTRASIISTVANYAMSHGMTMAEIEAATGLTGFDLVDPERRLPDDVLPKLWNAFAAKSPVQANPMELARAAPLSVFGGLAHGAQFAGTLRSALKLLSDNAILLSNSAVITLEEDAHEARFISHHPKNAEDGGRMSQFAMALAVRLLRDLEGAQDFLHRIDFAQPANGPVESYERVFGVPVRFDQARNVMVVVREKLDTAIRHANPELFAYVEAHFAQERHRLEESMDPAPLKKLRRAILRNALSGIYRPAQAAAEARMSLRAAQRLARAHGTTLQRLIDEVRMAAARALLAAPDSDIANIAAIVGYADERAFRRAFRRLVSQSPSAYRADHGRRVAPAPGGFL</sequence>
<evidence type="ECO:0000256" key="3">
    <source>
        <dbReference type="ARBA" id="ARBA00023163"/>
    </source>
</evidence>
<feature type="domain" description="HTH araC/xylS-type" evidence="4">
    <location>
        <begin position="253"/>
        <end position="351"/>
    </location>
</feature>
<evidence type="ECO:0000256" key="1">
    <source>
        <dbReference type="ARBA" id="ARBA00023015"/>
    </source>
</evidence>
<name>A0A7S9LRS9_9RHOB</name>
<dbReference type="AlphaFoldDB" id="A0A7S9LRS9"/>
<gene>
    <name evidence="5" type="ORF">I0K15_19615</name>
</gene>
<dbReference type="GO" id="GO:0003700">
    <property type="term" value="F:DNA-binding transcription factor activity"/>
    <property type="evidence" value="ECO:0007669"/>
    <property type="project" value="InterPro"/>
</dbReference>
<dbReference type="RefSeq" id="WP_196103160.1">
    <property type="nucleotide sequence ID" value="NZ_CP064942.1"/>
</dbReference>
<dbReference type="KEGG" id="poz:I0K15_19615"/>
<dbReference type="PROSITE" id="PS00041">
    <property type="entry name" value="HTH_ARAC_FAMILY_1"/>
    <property type="match status" value="1"/>
</dbReference>
<dbReference type="GO" id="GO:0000976">
    <property type="term" value="F:transcription cis-regulatory region binding"/>
    <property type="evidence" value="ECO:0007669"/>
    <property type="project" value="TreeGrafter"/>
</dbReference>
<dbReference type="PANTHER" id="PTHR47894">
    <property type="entry name" value="HTH-TYPE TRANSCRIPTIONAL REGULATOR GADX"/>
    <property type="match status" value="1"/>
</dbReference>
<protein>
    <submittedName>
        <fullName evidence="5">AraC family transcriptional regulator ligand-binding domain-containing protein</fullName>
    </submittedName>
</protein>
<dbReference type="PANTHER" id="PTHR47894:SF1">
    <property type="entry name" value="HTH-TYPE TRANSCRIPTIONAL REGULATOR VQSM"/>
    <property type="match status" value="1"/>
</dbReference>
<dbReference type="InterPro" id="IPR032687">
    <property type="entry name" value="AraC-type_N"/>
</dbReference>
<dbReference type="SMART" id="SM00342">
    <property type="entry name" value="HTH_ARAC"/>
    <property type="match status" value="1"/>
</dbReference>
<dbReference type="InterPro" id="IPR009057">
    <property type="entry name" value="Homeodomain-like_sf"/>
</dbReference>
<dbReference type="SUPFAM" id="SSF46689">
    <property type="entry name" value="Homeodomain-like"/>
    <property type="match status" value="1"/>
</dbReference>
<dbReference type="GO" id="GO:0005829">
    <property type="term" value="C:cytosol"/>
    <property type="evidence" value="ECO:0007669"/>
    <property type="project" value="TreeGrafter"/>
</dbReference>
<evidence type="ECO:0000313" key="5">
    <source>
        <dbReference type="EMBL" id="QPH53951.1"/>
    </source>
</evidence>
<keyword evidence="1" id="KW-0805">Transcription regulation</keyword>
<dbReference type="InterPro" id="IPR018060">
    <property type="entry name" value="HTH_AraC"/>
</dbReference>
<keyword evidence="6" id="KW-1185">Reference proteome</keyword>
<reference evidence="5 6" key="1">
    <citation type="submission" date="2020-11" db="EMBL/GenBank/DDBJ databases">
        <title>Description of Pontivivens ytuae sp. nov. isolated from deep sea sediment of Mariana Trench.</title>
        <authorList>
            <person name="Wang Z."/>
            <person name="Sun Q.-L."/>
            <person name="Xu X.-D."/>
            <person name="Tang Y.-Z."/>
            <person name="Zhang J."/>
        </authorList>
    </citation>
    <scope>NUCLEOTIDE SEQUENCE [LARGE SCALE GENOMIC DNA]</scope>
    <source>
        <strain evidence="5 6">MT2928</strain>
    </source>
</reference>
<dbReference type="Pfam" id="PF12833">
    <property type="entry name" value="HTH_18"/>
    <property type="match status" value="1"/>
</dbReference>
<dbReference type="PROSITE" id="PS01124">
    <property type="entry name" value="HTH_ARAC_FAMILY_2"/>
    <property type="match status" value="1"/>
</dbReference>
<dbReference type="Gene3D" id="1.10.10.60">
    <property type="entry name" value="Homeodomain-like"/>
    <property type="match status" value="1"/>
</dbReference>
<dbReference type="EMBL" id="CP064942">
    <property type="protein sequence ID" value="QPH53951.1"/>
    <property type="molecule type" value="Genomic_DNA"/>
</dbReference>
<dbReference type="Proteomes" id="UP000594800">
    <property type="component" value="Chromosome"/>
</dbReference>
<evidence type="ECO:0000256" key="2">
    <source>
        <dbReference type="ARBA" id="ARBA00023125"/>
    </source>
</evidence>
<dbReference type="Pfam" id="PF12625">
    <property type="entry name" value="Arabinose_bd"/>
    <property type="match status" value="1"/>
</dbReference>
<proteinExistence type="predicted"/>
<evidence type="ECO:0000313" key="6">
    <source>
        <dbReference type="Proteomes" id="UP000594800"/>
    </source>
</evidence>
<keyword evidence="2" id="KW-0238">DNA-binding</keyword>
<organism evidence="5 6">
    <name type="scientific">Pontivivens ytuae</name>
    <dbReference type="NCBI Taxonomy" id="2789856"/>
    <lineage>
        <taxon>Bacteria</taxon>
        <taxon>Pseudomonadati</taxon>
        <taxon>Pseudomonadota</taxon>
        <taxon>Alphaproteobacteria</taxon>
        <taxon>Rhodobacterales</taxon>
        <taxon>Paracoccaceae</taxon>
        <taxon>Pontivivens</taxon>
    </lineage>
</organism>
<accession>A0A7S9LRS9</accession>